<evidence type="ECO:0000313" key="1">
    <source>
        <dbReference type="EMBL" id="GIY35391.1"/>
    </source>
</evidence>
<proteinExistence type="predicted"/>
<comment type="caution">
    <text evidence="1">The sequence shown here is derived from an EMBL/GenBank/DDBJ whole genome shotgun (WGS) entry which is preliminary data.</text>
</comment>
<name>A0AAV4SQA0_CAEEX</name>
<accession>A0AAV4SQA0</accession>
<dbReference type="EMBL" id="BPLR01009905">
    <property type="protein sequence ID" value="GIY35391.1"/>
    <property type="molecule type" value="Genomic_DNA"/>
</dbReference>
<organism evidence="1 2">
    <name type="scientific">Caerostris extrusa</name>
    <name type="common">Bark spider</name>
    <name type="synonym">Caerostris bankana</name>
    <dbReference type="NCBI Taxonomy" id="172846"/>
    <lineage>
        <taxon>Eukaryota</taxon>
        <taxon>Metazoa</taxon>
        <taxon>Ecdysozoa</taxon>
        <taxon>Arthropoda</taxon>
        <taxon>Chelicerata</taxon>
        <taxon>Arachnida</taxon>
        <taxon>Araneae</taxon>
        <taxon>Araneomorphae</taxon>
        <taxon>Entelegynae</taxon>
        <taxon>Araneoidea</taxon>
        <taxon>Araneidae</taxon>
        <taxon>Caerostris</taxon>
    </lineage>
</organism>
<protein>
    <submittedName>
        <fullName evidence="1">Uncharacterized protein</fullName>
    </submittedName>
</protein>
<evidence type="ECO:0000313" key="2">
    <source>
        <dbReference type="Proteomes" id="UP001054945"/>
    </source>
</evidence>
<dbReference type="Proteomes" id="UP001054945">
    <property type="component" value="Unassembled WGS sequence"/>
</dbReference>
<dbReference type="AlphaFoldDB" id="A0AAV4SQA0"/>
<reference evidence="1 2" key="1">
    <citation type="submission" date="2021-06" db="EMBL/GenBank/DDBJ databases">
        <title>Caerostris extrusa draft genome.</title>
        <authorList>
            <person name="Kono N."/>
            <person name="Arakawa K."/>
        </authorList>
    </citation>
    <scope>NUCLEOTIDE SEQUENCE [LARGE SCALE GENOMIC DNA]</scope>
</reference>
<gene>
    <name evidence="1" type="ORF">CEXT_125361</name>
</gene>
<keyword evidence="2" id="KW-1185">Reference proteome</keyword>
<sequence>METEHSLGNTLRAIAYPELIFIVKEDDPKPSASFNEAALSPLFRGQRTGFFKWGLPPCCDSEGVEQARVKKEILLRTRGGKKMGRGLLSEQRFLPRQREGKKATCENFSRGNLKVEFVRKLEIKRSIIIIYYLKRIYILARQASSR</sequence>